<dbReference type="OrthoDB" id="312459at2759"/>
<dbReference type="Gene3D" id="1.10.10.820">
    <property type="match status" value="1"/>
</dbReference>
<feature type="compositionally biased region" description="Low complexity" evidence="10">
    <location>
        <begin position="1314"/>
        <end position="1326"/>
    </location>
</feature>
<dbReference type="PANTHER" id="PTHR13140">
    <property type="entry name" value="MYOSIN"/>
    <property type="match status" value="1"/>
</dbReference>
<dbReference type="Gene3D" id="3.40.850.10">
    <property type="entry name" value="Kinesin motor domain"/>
    <property type="match status" value="3"/>
</dbReference>
<evidence type="ECO:0000256" key="11">
    <source>
        <dbReference type="SAM" id="Phobius"/>
    </source>
</evidence>
<evidence type="ECO:0000256" key="7">
    <source>
        <dbReference type="ARBA" id="ARBA00023203"/>
    </source>
</evidence>
<organism evidence="13 14">
    <name type="scientific">Teladorsagia circumcincta</name>
    <name type="common">Brown stomach worm</name>
    <name type="synonym">Ostertagia circumcincta</name>
    <dbReference type="NCBI Taxonomy" id="45464"/>
    <lineage>
        <taxon>Eukaryota</taxon>
        <taxon>Metazoa</taxon>
        <taxon>Ecdysozoa</taxon>
        <taxon>Nematoda</taxon>
        <taxon>Chromadorea</taxon>
        <taxon>Rhabditida</taxon>
        <taxon>Rhabditina</taxon>
        <taxon>Rhabditomorpha</taxon>
        <taxon>Strongyloidea</taxon>
        <taxon>Trichostrongylidae</taxon>
        <taxon>Teladorsagia</taxon>
    </lineage>
</organism>
<feature type="region of interest" description="Disordered" evidence="10">
    <location>
        <begin position="1348"/>
        <end position="1385"/>
    </location>
</feature>
<feature type="transmembrane region" description="Helical" evidence="11">
    <location>
        <begin position="359"/>
        <end position="385"/>
    </location>
</feature>
<keyword evidence="11" id="KW-1133">Transmembrane helix</keyword>
<dbReference type="GO" id="GO:0000146">
    <property type="term" value="F:microfilament motor activity"/>
    <property type="evidence" value="ECO:0007669"/>
    <property type="project" value="TreeGrafter"/>
</dbReference>
<comment type="caution">
    <text evidence="8">Lacks conserved residue(s) required for the propagation of feature annotation.</text>
</comment>
<keyword evidence="2 8" id="KW-0547">Nucleotide-binding</keyword>
<dbReference type="Gene3D" id="1.20.120.720">
    <property type="entry name" value="Myosin VI head, motor domain, U50 subdomain"/>
    <property type="match status" value="3"/>
</dbReference>
<dbReference type="SUPFAM" id="SSF52540">
    <property type="entry name" value="P-loop containing nucleoside triphosphate hydrolases"/>
    <property type="match status" value="2"/>
</dbReference>
<evidence type="ECO:0000256" key="3">
    <source>
        <dbReference type="ARBA" id="ARBA00022840"/>
    </source>
</evidence>
<evidence type="ECO:0000256" key="4">
    <source>
        <dbReference type="ARBA" id="ARBA00023054"/>
    </source>
</evidence>
<name>A0A2G9V3B5_TELCI</name>
<proteinExistence type="inferred from homology"/>
<dbReference type="Gene3D" id="4.10.270.10">
    <property type="entry name" value="Myosin, subunit A"/>
    <property type="match status" value="1"/>
</dbReference>
<keyword evidence="4 9" id="KW-0175">Coiled coil</keyword>
<keyword evidence="5 8" id="KW-0518">Myosin</keyword>
<dbReference type="InterPro" id="IPR036961">
    <property type="entry name" value="Kinesin_motor_dom_sf"/>
</dbReference>
<dbReference type="InterPro" id="IPR001609">
    <property type="entry name" value="Myosin_head_motor_dom-like"/>
</dbReference>
<dbReference type="GO" id="GO:0005737">
    <property type="term" value="C:cytoplasm"/>
    <property type="evidence" value="ECO:0007669"/>
    <property type="project" value="TreeGrafter"/>
</dbReference>
<dbReference type="GO" id="GO:0016459">
    <property type="term" value="C:myosin complex"/>
    <property type="evidence" value="ECO:0007669"/>
    <property type="project" value="UniProtKB-KW"/>
</dbReference>
<gene>
    <name evidence="13" type="ORF">TELCIR_01478</name>
</gene>
<feature type="coiled-coil region" evidence="9">
    <location>
        <begin position="1218"/>
        <end position="1302"/>
    </location>
</feature>
<dbReference type="PANTHER" id="PTHR13140:SF857">
    <property type="entry name" value="MYOSIN-11"/>
    <property type="match status" value="1"/>
</dbReference>
<feature type="region of interest" description="Disordered" evidence="10">
    <location>
        <begin position="1303"/>
        <end position="1330"/>
    </location>
</feature>
<dbReference type="EMBL" id="KZ345051">
    <property type="protein sequence ID" value="PIO76452.1"/>
    <property type="molecule type" value="Genomic_DNA"/>
</dbReference>
<evidence type="ECO:0000256" key="6">
    <source>
        <dbReference type="ARBA" id="ARBA00023175"/>
    </source>
</evidence>
<feature type="coiled-coil region" evidence="9">
    <location>
        <begin position="983"/>
        <end position="1172"/>
    </location>
</feature>
<dbReference type="GO" id="GO:0007015">
    <property type="term" value="P:actin filament organization"/>
    <property type="evidence" value="ECO:0007669"/>
    <property type="project" value="TreeGrafter"/>
</dbReference>
<evidence type="ECO:0000259" key="12">
    <source>
        <dbReference type="PROSITE" id="PS51456"/>
    </source>
</evidence>
<feature type="domain" description="Myosin motor" evidence="12">
    <location>
        <begin position="21"/>
        <end position="919"/>
    </location>
</feature>
<keyword evidence="11" id="KW-0812">Transmembrane</keyword>
<dbReference type="SMART" id="SM00242">
    <property type="entry name" value="MYSc"/>
    <property type="match status" value="1"/>
</dbReference>
<dbReference type="Proteomes" id="UP000230423">
    <property type="component" value="Unassembled WGS sequence"/>
</dbReference>
<feature type="coiled-coil region" evidence="9">
    <location>
        <begin position="1387"/>
        <end position="1471"/>
    </location>
</feature>
<evidence type="ECO:0000256" key="9">
    <source>
        <dbReference type="SAM" id="Coils"/>
    </source>
</evidence>
<keyword evidence="14" id="KW-1185">Reference proteome</keyword>
<dbReference type="Gene3D" id="1.20.58.530">
    <property type="match status" value="2"/>
</dbReference>
<dbReference type="GO" id="GO:0051015">
    <property type="term" value="F:actin filament binding"/>
    <property type="evidence" value="ECO:0007669"/>
    <property type="project" value="TreeGrafter"/>
</dbReference>
<accession>A0A2G9V3B5</accession>
<keyword evidence="7 8" id="KW-0009">Actin-binding</keyword>
<evidence type="ECO:0000313" key="14">
    <source>
        <dbReference type="Proteomes" id="UP000230423"/>
    </source>
</evidence>
<dbReference type="GO" id="GO:0005524">
    <property type="term" value="F:ATP binding"/>
    <property type="evidence" value="ECO:0007669"/>
    <property type="project" value="UniProtKB-UniRule"/>
</dbReference>
<evidence type="ECO:0000256" key="2">
    <source>
        <dbReference type="ARBA" id="ARBA00022741"/>
    </source>
</evidence>
<dbReference type="GO" id="GO:0016020">
    <property type="term" value="C:membrane"/>
    <property type="evidence" value="ECO:0007669"/>
    <property type="project" value="TreeGrafter"/>
</dbReference>
<dbReference type="PRINTS" id="PR00193">
    <property type="entry name" value="MYOSINHEAVY"/>
</dbReference>
<evidence type="ECO:0000256" key="10">
    <source>
        <dbReference type="SAM" id="MobiDB-lite"/>
    </source>
</evidence>
<evidence type="ECO:0000256" key="1">
    <source>
        <dbReference type="ARBA" id="ARBA00008314"/>
    </source>
</evidence>
<dbReference type="Gene3D" id="6.20.240.20">
    <property type="match status" value="1"/>
</dbReference>
<protein>
    <submittedName>
        <fullName evidence="13">Myosin head</fullName>
    </submittedName>
</protein>
<keyword evidence="6 8" id="KW-0505">Motor protein</keyword>
<feature type="compositionally biased region" description="Polar residues" evidence="10">
    <location>
        <begin position="1371"/>
        <end position="1385"/>
    </location>
</feature>
<reference evidence="13 14" key="1">
    <citation type="submission" date="2015-09" db="EMBL/GenBank/DDBJ databases">
        <title>Draft genome of the parasitic nematode Teladorsagia circumcincta isolate WARC Sus (inbred).</title>
        <authorList>
            <person name="Mitreva M."/>
        </authorList>
    </citation>
    <scope>NUCLEOTIDE SEQUENCE [LARGE SCALE GENOMIC DNA]</scope>
    <source>
        <strain evidence="13 14">S</strain>
    </source>
</reference>
<comment type="similarity">
    <text evidence="1 8">Belongs to the TRAFAC class myosin-kinesin ATPase superfamily. Myosin family.</text>
</comment>
<evidence type="ECO:0000256" key="5">
    <source>
        <dbReference type="ARBA" id="ARBA00023123"/>
    </source>
</evidence>
<dbReference type="InterPro" id="IPR027417">
    <property type="entry name" value="P-loop_NTPase"/>
</dbReference>
<evidence type="ECO:0000256" key="8">
    <source>
        <dbReference type="PROSITE-ProRule" id="PRU00782"/>
    </source>
</evidence>
<keyword evidence="11" id="KW-0472">Membrane</keyword>
<feature type="compositionally biased region" description="Polar residues" evidence="10">
    <location>
        <begin position="1348"/>
        <end position="1361"/>
    </location>
</feature>
<dbReference type="FunFam" id="1.10.10.820:FF:000001">
    <property type="entry name" value="Myosin heavy chain"/>
    <property type="match status" value="1"/>
</dbReference>
<feature type="compositionally biased region" description="Basic and acidic residues" evidence="10">
    <location>
        <begin position="1303"/>
        <end position="1312"/>
    </location>
</feature>
<evidence type="ECO:0000313" key="13">
    <source>
        <dbReference type="EMBL" id="PIO76452.1"/>
    </source>
</evidence>
<feature type="transmembrane region" description="Helical" evidence="11">
    <location>
        <begin position="397"/>
        <end position="419"/>
    </location>
</feature>
<dbReference type="Pfam" id="PF00063">
    <property type="entry name" value="Myosin_head"/>
    <property type="match status" value="3"/>
</dbReference>
<keyword evidence="3 8" id="KW-0067">ATP-binding</keyword>
<feature type="binding site" evidence="8">
    <location>
        <begin position="113"/>
        <end position="120"/>
    </location>
    <ligand>
        <name>ATP</name>
        <dbReference type="ChEBI" id="CHEBI:30616"/>
    </ligand>
</feature>
<dbReference type="PROSITE" id="PS51456">
    <property type="entry name" value="MYOSIN_MOTOR"/>
    <property type="match status" value="1"/>
</dbReference>
<sequence length="1682" mass="192963">MAACACASAIKCKTTLVCYCEVPLRLQRMSEASLAFGRSFVRNPRLCSRAPTYCGLFCVVLNPWRTLPIYTTDVMATYRTGVGDGFPHVYMVAQSAYDGILRGGRNQSILITGESGAGKTENTKKIIEYILECCGCTTKEQPQGLSNGLVNGYATHGSAVGGDVISAGVLLEAFGNARTTHNINSSRFGKFIRIEFNEHGKLQSAQIECYLLEKSRVVNQDSGNRNFHVFYQLLSNAFPNEMRQKLLLTHTADCYKFLNQGNACVDKEIDDVANGLLTDHAMDRLGITGDEKLEVYSALAACLLIGEIKFGERSGLDMSYVEGKQGRPLPLNTISFCSKERHGYQCLLEPYLPTSANDYLSSLLTTLHTIAFSLVKAYITIYHYFNFFGITSVTFTFFMDFIFLNILSISCYIFSYNLFVLEEVDAVTSLLGLKSSRLVEALTQPSIRVGDKVIRKNQNMQKSVFSAAALAKTLYERVFKWLLSKCNEAISANTSMLTESIMSSFIGVLDIAGFEIVQKNSFEQLCINYTNEKLQAFFNHFMFVREQSEYLQEGIQWIQSDFALDLQPTIDVIEKPLGLLSLLEEECVVPNGSDQSLLQKLCTTLEKYPQFKKAKHSQSRYRKANVWCITKKESCAFSLPCSCAKPSVHPCLFRCQSVRHFTIKHYAGSVDYNIDSWVEKNRDVVENAILEVMGESTKPLVKSLFPQVSTDVTRSRRGTLCQSTVTFLYKNQLSSLLDTLSSSSAHFIRCVVPNYERVPNKVDGPLVLNQLRIVPLESSHEIKHAINTTIWQSLHKVPCHRADSEMIIRNFLVLLQNGTQEALRPSSRNYSIGPESREFCRCNGVLEGIRICREGYPSRLPFADFVQRYRMFAKEALPNGRGADEICLAAGMDPLRYQIGKTKIFCKIGVVSELEAKRKEHINGVITNLQARIRWIHMQKDCHMRRKRLAAICTIQNNARTFAELADWPWYRIFNLVRPLIPKERDKERIQELELENEKLRAENEELRHELLKTSASCDVLRVKVEEAEQAAEEARRITQKEVAEKNKEIQKVRKEMQQNEDVFDLLEKKYNEQHHKVMKMNESLREYERKLDQVDMEKEELEKDHKRLREMYEKEKILNESKERDCEKNEIQIAEMNARLTKLMDELEQVKEKLSRSEAELDEEKSRTQRQMDTVAELQRTISDLNARLATHDSVLLEERNLRRKVERDHDRTKDDYVHVQASLTKLQQKYDVLKEECRRKDQEINRLEKKIEDKDVVMADCLRELKEQHKTRVTELEERIADMKRRIMKLESENNVQKLKLETSMERESSVDSDYGRSSSGRLSNTGRQYSLMSLNSFTSVRTLNNRRMTDSDMSSSLYSPRRRGDSQYDVSSCGLTRAPSTSSIIEKDRRISDLERQLSQEKESLLRQNHSVNATVEELRRQLAAAESGADGLAERLRRAQADADSWKRKHEEAVQEAKNDILHERKRAAEKIAACQHENALRTARRGTDDQERERLRDELARVQVELDRAVTTIRQLEGSVQTQEALGGTIEAQYRSALMELETARDENCALKAKIRRQYKQIELLTRESFSIILSVHDFTEVKNIVSEREFLLKGKKAMNDLEKPFTLNEFPYNGWLKRATHCSKSSILYPLSWCGGWFMGYVTEAGRLTEAQKQDETNSALNTFENKLEKMDLKEH</sequence>